<dbReference type="KEGG" id="tnl:113499668"/>
<gene>
    <name evidence="7" type="primary">LOC113499668</name>
</gene>
<dbReference type="GeneID" id="113499668"/>
<feature type="transmembrane region" description="Helical" evidence="5">
    <location>
        <begin position="481"/>
        <end position="504"/>
    </location>
</feature>
<evidence type="ECO:0000313" key="7">
    <source>
        <dbReference type="RefSeq" id="XP_026736010.1"/>
    </source>
</evidence>
<evidence type="ECO:0000256" key="2">
    <source>
        <dbReference type="ARBA" id="ARBA00022676"/>
    </source>
</evidence>
<accession>A0A7E5W5T9</accession>
<reference evidence="7" key="1">
    <citation type="submission" date="2025-08" db="UniProtKB">
        <authorList>
            <consortium name="RefSeq"/>
        </authorList>
    </citation>
    <scope>IDENTIFICATION</scope>
</reference>
<dbReference type="RefSeq" id="XP_026736010.1">
    <property type="nucleotide sequence ID" value="XM_026880209.1"/>
</dbReference>
<dbReference type="InterPro" id="IPR050271">
    <property type="entry name" value="UDP-glycosyltransferase"/>
</dbReference>
<feature type="signal peptide" evidence="5">
    <location>
        <begin position="1"/>
        <end position="20"/>
    </location>
</feature>
<keyword evidence="3 4" id="KW-0808">Transferase</keyword>
<dbReference type="AlphaFoldDB" id="A0A7E5W5T9"/>
<dbReference type="InterPro" id="IPR035595">
    <property type="entry name" value="UDP_glycos_trans_CS"/>
</dbReference>
<keyword evidence="5" id="KW-0732">Signal</keyword>
<keyword evidence="2 4" id="KW-0328">Glycosyltransferase</keyword>
<dbReference type="CDD" id="cd03784">
    <property type="entry name" value="GT1_Gtf-like"/>
    <property type="match status" value="1"/>
</dbReference>
<feature type="chain" id="PRO_5029032181" description="UDP-glucuronosyltransferase" evidence="5">
    <location>
        <begin position="21"/>
        <end position="520"/>
    </location>
</feature>
<dbReference type="PANTHER" id="PTHR48043:SF159">
    <property type="entry name" value="EG:EG0003.4 PROTEIN-RELATED"/>
    <property type="match status" value="1"/>
</dbReference>
<dbReference type="EC" id="2.4.1.17" evidence="5"/>
<keyword evidence="6" id="KW-1185">Reference proteome</keyword>
<dbReference type="SUPFAM" id="SSF53756">
    <property type="entry name" value="UDP-Glycosyltransferase/glycogen phosphorylase"/>
    <property type="match status" value="1"/>
</dbReference>
<evidence type="ECO:0000256" key="1">
    <source>
        <dbReference type="ARBA" id="ARBA00009995"/>
    </source>
</evidence>
<dbReference type="GO" id="GO:0015020">
    <property type="term" value="F:glucuronosyltransferase activity"/>
    <property type="evidence" value="ECO:0007669"/>
    <property type="project" value="UniProtKB-EC"/>
</dbReference>
<evidence type="ECO:0000256" key="4">
    <source>
        <dbReference type="RuleBase" id="RU003718"/>
    </source>
</evidence>
<comment type="similarity">
    <text evidence="1 4">Belongs to the UDP-glycosyltransferase family.</text>
</comment>
<dbReference type="Proteomes" id="UP000322000">
    <property type="component" value="Chromosome 12"/>
</dbReference>
<proteinExistence type="inferred from homology"/>
<dbReference type="Gene3D" id="3.40.50.2000">
    <property type="entry name" value="Glycogen Phosphorylase B"/>
    <property type="match status" value="2"/>
</dbReference>
<dbReference type="Pfam" id="PF00201">
    <property type="entry name" value="UDPGT"/>
    <property type="match status" value="1"/>
</dbReference>
<keyword evidence="5" id="KW-0812">Transmembrane</keyword>
<keyword evidence="5" id="KW-0472">Membrane</keyword>
<dbReference type="PROSITE" id="PS00375">
    <property type="entry name" value="UDPGT"/>
    <property type="match status" value="1"/>
</dbReference>
<name>A0A7E5W5T9_TRINI</name>
<evidence type="ECO:0000256" key="3">
    <source>
        <dbReference type="ARBA" id="ARBA00022679"/>
    </source>
</evidence>
<keyword evidence="5" id="KW-1133">Transmembrane helix</keyword>
<organism evidence="6 7">
    <name type="scientific">Trichoplusia ni</name>
    <name type="common">Cabbage looper</name>
    <dbReference type="NCBI Taxonomy" id="7111"/>
    <lineage>
        <taxon>Eukaryota</taxon>
        <taxon>Metazoa</taxon>
        <taxon>Ecdysozoa</taxon>
        <taxon>Arthropoda</taxon>
        <taxon>Hexapoda</taxon>
        <taxon>Insecta</taxon>
        <taxon>Pterygota</taxon>
        <taxon>Neoptera</taxon>
        <taxon>Endopterygota</taxon>
        <taxon>Lepidoptera</taxon>
        <taxon>Glossata</taxon>
        <taxon>Ditrysia</taxon>
        <taxon>Noctuoidea</taxon>
        <taxon>Noctuidae</taxon>
        <taxon>Plusiinae</taxon>
        <taxon>Trichoplusia</taxon>
    </lineage>
</organism>
<comment type="catalytic activity">
    <reaction evidence="5">
        <text>glucuronate acceptor + UDP-alpha-D-glucuronate = acceptor beta-D-glucuronoside + UDP + H(+)</text>
        <dbReference type="Rhea" id="RHEA:21032"/>
        <dbReference type="ChEBI" id="CHEBI:15378"/>
        <dbReference type="ChEBI" id="CHEBI:58052"/>
        <dbReference type="ChEBI" id="CHEBI:58223"/>
        <dbReference type="ChEBI" id="CHEBI:132367"/>
        <dbReference type="ChEBI" id="CHEBI:132368"/>
        <dbReference type="EC" id="2.4.1.17"/>
    </reaction>
</comment>
<dbReference type="GO" id="GO:0016020">
    <property type="term" value="C:membrane"/>
    <property type="evidence" value="ECO:0007669"/>
    <property type="project" value="UniProtKB-SubCell"/>
</dbReference>
<dbReference type="PANTHER" id="PTHR48043">
    <property type="entry name" value="EG:EG0003.4 PROTEIN-RELATED"/>
    <property type="match status" value="1"/>
</dbReference>
<protein>
    <recommendedName>
        <fullName evidence="5">UDP-glucuronosyltransferase</fullName>
        <ecNumber evidence="5">2.4.1.17</ecNumber>
    </recommendedName>
</protein>
<comment type="subcellular location">
    <subcellularLocation>
        <location evidence="5">Membrane</location>
        <topology evidence="5">Single-pass membrane protein</topology>
    </subcellularLocation>
</comment>
<dbReference type="InterPro" id="IPR002213">
    <property type="entry name" value="UDP_glucos_trans"/>
</dbReference>
<dbReference type="FunFam" id="3.40.50.2000:FF:000021">
    <property type="entry name" value="UDP-glucuronosyltransferase"/>
    <property type="match status" value="1"/>
</dbReference>
<evidence type="ECO:0000256" key="5">
    <source>
        <dbReference type="RuleBase" id="RU362059"/>
    </source>
</evidence>
<evidence type="ECO:0000313" key="6">
    <source>
        <dbReference type="Proteomes" id="UP000322000"/>
    </source>
</evidence>
<sequence>MGVLLYFLTSYILLINCNEAARILVVVPTPSVSHQVVFRPVVQELVKRGHHVTMITTDPAFPDGGGPANLTEIDVHDISYRVWRQHLMKATQGNQEDLYFQMKTIVTMALEVFEYQYNDEKVQQLINDKNQKFDLIIVEALSRLALGYQHVFKAPLILMSSFGATIDNFEALGVPTHLLLYPMIIRQRINNLTIWDKISEVYHFAKLYTMFESCMEDDEKLLRKLFGPDVPSVREFYNRIDMLFLNENPVFSGIRPVPPNLIYMGGLHQHPVKELPKDLKSYLDSSKNGVIYISFGTNVDPTQLPADRIQVLVKAFSQLPYDVLWKWNGDELPGRTENIRISKWLPQSDLLRHPKIKVFVTQGGLQSTDEAITAGVPMVGFPMLVDQWFNVERYETHKIGIKLDIATVTAEKFKNTLLKVIEDDSYRQNTVRLNILMRDQPQAPLERTIWWIEHVLRHGGAKHLRSPAANISWAEYLELELVLTLLAGLLTAISLVVLCIYYLFKFFVKNGVSNSKVKRS</sequence>